<dbReference type="Proteomes" id="UP000027222">
    <property type="component" value="Unassembled WGS sequence"/>
</dbReference>
<feature type="compositionally biased region" description="Basic residues" evidence="1">
    <location>
        <begin position="107"/>
        <end position="116"/>
    </location>
</feature>
<feature type="region of interest" description="Disordered" evidence="1">
    <location>
        <begin position="79"/>
        <end position="123"/>
    </location>
</feature>
<gene>
    <name evidence="2" type="ORF">GALMADRAFT_228211</name>
</gene>
<evidence type="ECO:0000313" key="3">
    <source>
        <dbReference type="Proteomes" id="UP000027222"/>
    </source>
</evidence>
<keyword evidence="3" id="KW-1185">Reference proteome</keyword>
<dbReference type="AlphaFoldDB" id="A0A067SS40"/>
<dbReference type="HOGENOM" id="CLU_1570763_0_0_1"/>
<dbReference type="OrthoDB" id="10524387at2759"/>
<organism evidence="2 3">
    <name type="scientific">Galerina marginata (strain CBS 339.88)</name>
    <dbReference type="NCBI Taxonomy" id="685588"/>
    <lineage>
        <taxon>Eukaryota</taxon>
        <taxon>Fungi</taxon>
        <taxon>Dikarya</taxon>
        <taxon>Basidiomycota</taxon>
        <taxon>Agaricomycotina</taxon>
        <taxon>Agaricomycetes</taxon>
        <taxon>Agaricomycetidae</taxon>
        <taxon>Agaricales</taxon>
        <taxon>Agaricineae</taxon>
        <taxon>Strophariaceae</taxon>
        <taxon>Galerina</taxon>
    </lineage>
</organism>
<proteinExistence type="predicted"/>
<name>A0A067SS40_GALM3</name>
<reference evidence="3" key="1">
    <citation type="journal article" date="2014" name="Proc. Natl. Acad. Sci. U.S.A.">
        <title>Extensive sampling of basidiomycete genomes demonstrates inadequacy of the white-rot/brown-rot paradigm for wood decay fungi.</title>
        <authorList>
            <person name="Riley R."/>
            <person name="Salamov A.A."/>
            <person name="Brown D.W."/>
            <person name="Nagy L.G."/>
            <person name="Floudas D."/>
            <person name="Held B.W."/>
            <person name="Levasseur A."/>
            <person name="Lombard V."/>
            <person name="Morin E."/>
            <person name="Otillar R."/>
            <person name="Lindquist E.A."/>
            <person name="Sun H."/>
            <person name="LaButti K.M."/>
            <person name="Schmutz J."/>
            <person name="Jabbour D."/>
            <person name="Luo H."/>
            <person name="Baker S.E."/>
            <person name="Pisabarro A.G."/>
            <person name="Walton J.D."/>
            <person name="Blanchette R.A."/>
            <person name="Henrissat B."/>
            <person name="Martin F."/>
            <person name="Cullen D."/>
            <person name="Hibbett D.S."/>
            <person name="Grigoriev I.V."/>
        </authorList>
    </citation>
    <scope>NUCLEOTIDE SEQUENCE [LARGE SCALE GENOMIC DNA]</scope>
    <source>
        <strain evidence="3">CBS 339.88</strain>
    </source>
</reference>
<accession>A0A067SS40</accession>
<dbReference type="EMBL" id="KL142385">
    <property type="protein sequence ID" value="KDR73780.1"/>
    <property type="molecule type" value="Genomic_DNA"/>
</dbReference>
<feature type="region of interest" description="Disordered" evidence="1">
    <location>
        <begin position="146"/>
        <end position="170"/>
    </location>
</feature>
<evidence type="ECO:0000256" key="1">
    <source>
        <dbReference type="SAM" id="MobiDB-lite"/>
    </source>
</evidence>
<feature type="region of interest" description="Disordered" evidence="1">
    <location>
        <begin position="1"/>
        <end position="34"/>
    </location>
</feature>
<sequence>MSPPSKKTLRHVLSKSFGLSGEQNNGSAGKKCESDNYGLDEEECLLISASGIPCEDAEEKNRANESQCRPCTTPNKILHYIPGFTDTESDDADERTTPTPSSSPDSRRRRSKRRAVNRRDAETERTVYWGLRSSYYQPEFEIEKEDRTIASFTPLSPPPYHRPRESFLLL</sequence>
<protein>
    <submittedName>
        <fullName evidence="2">Uncharacterized protein</fullName>
    </submittedName>
</protein>
<evidence type="ECO:0000313" key="2">
    <source>
        <dbReference type="EMBL" id="KDR73780.1"/>
    </source>
</evidence>